<dbReference type="KEGG" id="nch:A0U93_02860"/>
<dbReference type="Pfam" id="PF14602">
    <property type="entry name" value="Hexapep_2"/>
    <property type="match status" value="1"/>
</dbReference>
<comment type="catalytic activity">
    <reaction evidence="15 18">
        <text>alpha-D-glucosamine 1-phosphate + acetyl-CoA = N-acetyl-alpha-D-glucosamine 1-phosphate + CoA + H(+)</text>
        <dbReference type="Rhea" id="RHEA:13725"/>
        <dbReference type="ChEBI" id="CHEBI:15378"/>
        <dbReference type="ChEBI" id="CHEBI:57287"/>
        <dbReference type="ChEBI" id="CHEBI:57288"/>
        <dbReference type="ChEBI" id="CHEBI:57776"/>
        <dbReference type="ChEBI" id="CHEBI:58516"/>
        <dbReference type="EC" id="2.3.1.157"/>
    </reaction>
</comment>
<feature type="region of interest" description="N-acetyltransferase" evidence="18">
    <location>
        <begin position="259"/>
        <end position="455"/>
    </location>
</feature>
<feature type="binding site" evidence="18">
    <location>
        <position position="179"/>
    </location>
    <ligand>
        <name>UDP-N-acetyl-alpha-D-glucosamine</name>
        <dbReference type="ChEBI" id="CHEBI:57705"/>
    </ligand>
</feature>
<dbReference type="RefSeq" id="WP_077808285.1">
    <property type="nucleotide sequence ID" value="NZ_BJXS01000004.1"/>
</dbReference>
<evidence type="ECO:0000256" key="12">
    <source>
        <dbReference type="ARBA" id="ARBA00023268"/>
    </source>
</evidence>
<dbReference type="SUPFAM" id="SSF53448">
    <property type="entry name" value="Nucleotide-diphospho-sugar transferases"/>
    <property type="match status" value="1"/>
</dbReference>
<dbReference type="InterPro" id="IPR038009">
    <property type="entry name" value="GlmU_C_LbH"/>
</dbReference>
<feature type="binding site" evidence="18">
    <location>
        <position position="342"/>
    </location>
    <ligand>
        <name>UDP-N-acetyl-alpha-D-glucosamine</name>
        <dbReference type="ChEBI" id="CHEBI:57705"/>
    </ligand>
</feature>
<evidence type="ECO:0000256" key="16">
    <source>
        <dbReference type="ARBA" id="ARBA00048493"/>
    </source>
</evidence>
<dbReference type="GO" id="GO:0000902">
    <property type="term" value="P:cell morphogenesis"/>
    <property type="evidence" value="ECO:0007669"/>
    <property type="project" value="UniProtKB-UniRule"/>
</dbReference>
<evidence type="ECO:0000313" key="20">
    <source>
        <dbReference type="EMBL" id="AQS89230.1"/>
    </source>
</evidence>
<keyword evidence="10 18" id="KW-0133">Cell shape</keyword>
<feature type="region of interest" description="Linker" evidence="18">
    <location>
        <begin position="238"/>
        <end position="258"/>
    </location>
</feature>
<dbReference type="GO" id="GO:0071555">
    <property type="term" value="P:cell wall organization"/>
    <property type="evidence" value="ECO:0007669"/>
    <property type="project" value="UniProtKB-KW"/>
</dbReference>
<dbReference type="EC" id="2.7.7.23" evidence="18"/>
<comment type="subunit">
    <text evidence="18">Homotrimer.</text>
</comment>
<dbReference type="SUPFAM" id="SSF51161">
    <property type="entry name" value="Trimeric LpxA-like enzymes"/>
    <property type="match status" value="1"/>
</dbReference>
<comment type="subcellular location">
    <subcellularLocation>
        <location evidence="1 18">Cytoplasm</location>
    </subcellularLocation>
</comment>
<dbReference type="Pfam" id="PF12804">
    <property type="entry name" value="NTP_transf_3"/>
    <property type="match status" value="1"/>
</dbReference>
<dbReference type="STRING" id="320497.A0U93_02860"/>
<feature type="domain" description="MobA-like NTP transferase" evidence="19">
    <location>
        <begin position="20"/>
        <end position="139"/>
    </location>
</feature>
<dbReference type="InterPro" id="IPR050065">
    <property type="entry name" value="GlmU-like"/>
</dbReference>
<keyword evidence="21" id="KW-1185">Reference proteome</keyword>
<dbReference type="PANTHER" id="PTHR43584:SF3">
    <property type="entry name" value="BIFUNCTIONAL PROTEIN GLMU"/>
    <property type="match status" value="1"/>
</dbReference>
<feature type="binding site" evidence="18">
    <location>
        <position position="396"/>
    </location>
    <ligand>
        <name>acetyl-CoA</name>
        <dbReference type="ChEBI" id="CHEBI:57288"/>
    </ligand>
</feature>
<dbReference type="GO" id="GO:0003977">
    <property type="term" value="F:UDP-N-acetylglucosamine diphosphorylase activity"/>
    <property type="evidence" value="ECO:0007669"/>
    <property type="project" value="UniProtKB-UniRule"/>
</dbReference>
<comment type="similarity">
    <text evidence="2 18">In the C-terminal section; belongs to the transferase hexapeptide repeat family.</text>
</comment>
<comment type="pathway">
    <text evidence="18">Nucleotide-sugar biosynthesis; UDP-N-acetyl-alpha-D-glucosamine biosynthesis; N-acetyl-alpha-D-glucosamine 1-phosphate from alpha-D-glucosamine 6-phosphate (route II): step 2/2.</text>
</comment>
<dbReference type="InterPro" id="IPR029044">
    <property type="entry name" value="Nucleotide-diphossugar_trans"/>
</dbReference>
<dbReference type="PROSITE" id="PS00101">
    <property type="entry name" value="HEXAPEP_TRANSFERASES"/>
    <property type="match status" value="1"/>
</dbReference>
<dbReference type="EC" id="2.3.1.157" evidence="18"/>
<keyword evidence="5 18" id="KW-0808">Transferase</keyword>
<feature type="binding site" evidence="18">
    <location>
        <begin position="377"/>
        <end position="378"/>
    </location>
    <ligand>
        <name>acetyl-CoA</name>
        <dbReference type="ChEBI" id="CHEBI:57288"/>
    </ligand>
</feature>
<feature type="binding site" evidence="18">
    <location>
        <position position="368"/>
    </location>
    <ligand>
        <name>UDP-N-acetyl-alpha-D-glucosamine</name>
        <dbReference type="ChEBI" id="CHEBI:57705"/>
    </ligand>
</feature>
<feature type="binding site" evidence="18">
    <location>
        <position position="150"/>
    </location>
    <ligand>
        <name>UDP-N-acetyl-alpha-D-glucosamine</name>
        <dbReference type="ChEBI" id="CHEBI:57705"/>
    </ligand>
</feature>
<dbReference type="NCBIfam" id="NF010933">
    <property type="entry name" value="PRK14353.1"/>
    <property type="match status" value="1"/>
</dbReference>
<feature type="binding site" evidence="18">
    <location>
        <position position="324"/>
    </location>
    <ligand>
        <name>UDP-N-acetyl-alpha-D-glucosamine</name>
        <dbReference type="ChEBI" id="CHEBI:57705"/>
    </ligand>
</feature>
<evidence type="ECO:0000256" key="2">
    <source>
        <dbReference type="ARBA" id="ARBA00007707"/>
    </source>
</evidence>
<keyword evidence="8 18" id="KW-0677">Repeat</keyword>
<comment type="function">
    <text evidence="17 18">Catalyzes the last two sequential reactions in the de novo biosynthetic pathway for UDP-N-acetylglucosamine (UDP-GlcNAc). The C-terminal domain catalyzes the transfer of acetyl group from acetyl coenzyme A to glucosamine-1-phosphate (GlcN-1-P) to produce N-acetylglucosamine-1-phosphate (GlcNAc-1-P), which is converted into UDP-GlcNAc by the transfer of uridine 5-monophosphate (from uridine 5-triphosphate), a reaction catalyzed by the N-terminal domain.</text>
</comment>
<keyword evidence="7 18" id="KW-0479">Metal-binding</keyword>
<evidence type="ECO:0000256" key="5">
    <source>
        <dbReference type="ARBA" id="ARBA00022679"/>
    </source>
</evidence>
<comment type="catalytic activity">
    <reaction evidence="16 18">
        <text>N-acetyl-alpha-D-glucosamine 1-phosphate + UTP + H(+) = UDP-N-acetyl-alpha-D-glucosamine + diphosphate</text>
        <dbReference type="Rhea" id="RHEA:13509"/>
        <dbReference type="ChEBI" id="CHEBI:15378"/>
        <dbReference type="ChEBI" id="CHEBI:33019"/>
        <dbReference type="ChEBI" id="CHEBI:46398"/>
        <dbReference type="ChEBI" id="CHEBI:57705"/>
        <dbReference type="ChEBI" id="CHEBI:57776"/>
        <dbReference type="EC" id="2.7.7.23"/>
    </reaction>
</comment>
<dbReference type="PANTHER" id="PTHR43584">
    <property type="entry name" value="NUCLEOTIDYL TRANSFERASE"/>
    <property type="match status" value="1"/>
</dbReference>
<comment type="similarity">
    <text evidence="3 18">In the N-terminal section; belongs to the N-acetylglucosamine-1-phosphate uridyltransferase family.</text>
</comment>
<evidence type="ECO:0000256" key="13">
    <source>
        <dbReference type="ARBA" id="ARBA00023315"/>
    </source>
</evidence>
<keyword evidence="4 18" id="KW-0963">Cytoplasm</keyword>
<evidence type="ECO:0000256" key="8">
    <source>
        <dbReference type="ARBA" id="ARBA00022737"/>
    </source>
</evidence>
<keyword evidence="13 18" id="KW-0012">Acyltransferase</keyword>
<feature type="binding site" evidence="18">
    <location>
        <position position="85"/>
    </location>
    <ligand>
        <name>UDP-N-acetyl-alpha-D-glucosamine</name>
        <dbReference type="ChEBI" id="CHEBI:57705"/>
    </ligand>
</feature>
<comment type="cofactor">
    <cofactor evidence="18">
        <name>Mg(2+)</name>
        <dbReference type="ChEBI" id="CHEBI:18420"/>
    </cofactor>
    <text evidence="18">Binds 1 Mg(2+) ion per subunit.</text>
</comment>
<evidence type="ECO:0000256" key="7">
    <source>
        <dbReference type="ARBA" id="ARBA00022723"/>
    </source>
</evidence>
<evidence type="ECO:0000256" key="17">
    <source>
        <dbReference type="ARBA" id="ARBA00049628"/>
    </source>
</evidence>
<reference evidence="20 21" key="1">
    <citation type="submission" date="2016-03" db="EMBL/GenBank/DDBJ databases">
        <title>Acetic acid bacteria sequencing.</title>
        <authorList>
            <person name="Brandt J."/>
            <person name="Jakob F."/>
            <person name="Vogel R.F."/>
        </authorList>
    </citation>
    <scope>NUCLEOTIDE SEQUENCE [LARGE SCALE GENOMIC DNA]</scope>
    <source>
        <strain evidence="20 21">NBRC 101099</strain>
    </source>
</reference>
<gene>
    <name evidence="18 20" type="primary">glmU</name>
    <name evidence="20" type="ORF">A0U93_02860</name>
</gene>
<evidence type="ECO:0000256" key="15">
    <source>
        <dbReference type="ARBA" id="ARBA00048247"/>
    </source>
</evidence>
<dbReference type="EMBL" id="CP014691">
    <property type="protein sequence ID" value="AQS89230.1"/>
    <property type="molecule type" value="Genomic_DNA"/>
</dbReference>
<evidence type="ECO:0000256" key="11">
    <source>
        <dbReference type="ARBA" id="ARBA00022984"/>
    </source>
</evidence>
<dbReference type="Gene3D" id="2.160.10.10">
    <property type="entry name" value="Hexapeptide repeat proteins"/>
    <property type="match status" value="1"/>
</dbReference>
<feature type="active site" description="Proton acceptor" evidence="18">
    <location>
        <position position="354"/>
    </location>
</feature>
<keyword evidence="11 18" id="KW-0573">Peptidoglycan synthesis</keyword>
<evidence type="ECO:0000256" key="18">
    <source>
        <dbReference type="HAMAP-Rule" id="MF_01631"/>
    </source>
</evidence>
<feature type="region of interest" description="Pyrophosphorylase" evidence="18">
    <location>
        <begin position="1"/>
        <end position="237"/>
    </location>
</feature>
<dbReference type="CDD" id="cd03353">
    <property type="entry name" value="LbH_GlmU_C"/>
    <property type="match status" value="1"/>
</dbReference>
<comment type="caution">
    <text evidence="18">Lacks conserved residue(s) required for the propagation of feature annotation.</text>
</comment>
<feature type="binding site" evidence="18">
    <location>
        <position position="371"/>
    </location>
    <ligand>
        <name>acetyl-CoA</name>
        <dbReference type="ChEBI" id="CHEBI:57288"/>
    </ligand>
</feature>
<evidence type="ECO:0000256" key="9">
    <source>
        <dbReference type="ARBA" id="ARBA00022842"/>
    </source>
</evidence>
<feature type="binding site" evidence="18">
    <location>
        <begin position="90"/>
        <end position="91"/>
    </location>
    <ligand>
        <name>UDP-N-acetyl-alpha-D-glucosamine</name>
        <dbReference type="ChEBI" id="CHEBI:57705"/>
    </ligand>
</feature>
<dbReference type="GO" id="GO:0009245">
    <property type="term" value="P:lipid A biosynthetic process"/>
    <property type="evidence" value="ECO:0007669"/>
    <property type="project" value="UniProtKB-UniRule"/>
</dbReference>
<dbReference type="UniPathway" id="UPA00973"/>
<dbReference type="Gene3D" id="3.90.550.10">
    <property type="entry name" value="Spore Coat Polysaccharide Biosynthesis Protein SpsA, Chain A"/>
    <property type="match status" value="1"/>
</dbReference>
<sequence>MRENHAAGVSASSMRNATTAVILAAGLGTRMCSALPKAMHLLGGRPMISHLIETASAVFDCVVVVIGPEMDALAQACAPHAVVVQAERLGTGHAARTAEALFGDGDVAILYADNPLISGETMRALLAARAQPGTSLALLAMRPMDPGRYGRVVVENGRVTRIVEWKDATDAERAIDLCNAGVICAEARYLRDWLAELRADNTQGEYYLTDVVALAAERGVVRFVEAPEAELAGINSRRELARAEAALQARLREAALERGVTLVAPETVFFSTDTQLDADVTIEPNVVFGPGVRVRSGAVIRAFSHLEGCDVGGSAIIGPYARLRPGTICEEGSHVGNFVELKAATLGRGAKANHLTYLGDATIGARTNIGAGTITCNYDGYFKHRTIIGENAFIGSDSILIAPVKVGDGALVAAGSVITEGVPDDALAMGRARQTNKDGRAAVLRDILKARKEQG</sequence>
<feature type="binding site" evidence="18">
    <location>
        <position position="164"/>
    </location>
    <ligand>
        <name>UDP-N-acetyl-alpha-D-glucosamine</name>
        <dbReference type="ChEBI" id="CHEBI:57705"/>
    </ligand>
</feature>
<feature type="binding site" evidence="18">
    <location>
        <position position="37"/>
    </location>
    <ligand>
        <name>UDP-N-acetyl-alpha-D-glucosamine</name>
        <dbReference type="ChEBI" id="CHEBI:57705"/>
    </ligand>
</feature>
<organism evidence="20 21">
    <name type="scientific">Neoasaia chiangmaiensis</name>
    <dbReference type="NCBI Taxonomy" id="320497"/>
    <lineage>
        <taxon>Bacteria</taxon>
        <taxon>Pseudomonadati</taxon>
        <taxon>Pseudomonadota</taxon>
        <taxon>Alphaproteobacteria</taxon>
        <taxon>Acetobacterales</taxon>
        <taxon>Acetobacteraceae</taxon>
        <taxon>Neoasaia</taxon>
    </lineage>
</organism>
<dbReference type="UniPathway" id="UPA00113">
    <property type="reaction ID" value="UER00532"/>
</dbReference>
<dbReference type="InterPro" id="IPR005882">
    <property type="entry name" value="Bifunctional_GlmU"/>
</dbReference>
<dbReference type="OrthoDB" id="9775031at2"/>
<comment type="pathway">
    <text evidence="18">Nucleotide-sugar biosynthesis; UDP-N-acetyl-alpha-D-glucosamine biosynthesis; UDP-N-acetyl-alpha-D-glucosamine from N-acetyl-alpha-D-glucosamine 1-phosphate: step 1/1.</text>
</comment>
<dbReference type="GO" id="GO:0008360">
    <property type="term" value="P:regulation of cell shape"/>
    <property type="evidence" value="ECO:0007669"/>
    <property type="project" value="UniProtKB-KW"/>
</dbReference>
<feature type="binding site" evidence="18">
    <location>
        <position position="431"/>
    </location>
    <ligand>
        <name>acetyl-CoA</name>
        <dbReference type="ChEBI" id="CHEBI:57288"/>
    </ligand>
</feature>
<accession>A0A1U9KU91</accession>
<dbReference type="GO" id="GO:0019134">
    <property type="term" value="F:glucosamine-1-phosphate N-acetyltransferase activity"/>
    <property type="evidence" value="ECO:0007669"/>
    <property type="project" value="UniProtKB-UniRule"/>
</dbReference>
<dbReference type="CDD" id="cd02540">
    <property type="entry name" value="GT2_GlmU_N_bac"/>
    <property type="match status" value="1"/>
</dbReference>
<dbReference type="InterPro" id="IPR011004">
    <property type="entry name" value="Trimer_LpxA-like_sf"/>
</dbReference>
<keyword evidence="12 18" id="KW-0511">Multifunctional enzyme</keyword>
<keyword evidence="14 18" id="KW-0961">Cell wall biogenesis/degradation</keyword>
<evidence type="ECO:0000256" key="4">
    <source>
        <dbReference type="ARBA" id="ARBA00022490"/>
    </source>
</evidence>
<dbReference type="InterPro" id="IPR001451">
    <property type="entry name" value="Hexapep"/>
</dbReference>
<dbReference type="NCBIfam" id="TIGR01173">
    <property type="entry name" value="glmU"/>
    <property type="match status" value="1"/>
</dbReference>
<dbReference type="GO" id="GO:0005737">
    <property type="term" value="C:cytoplasm"/>
    <property type="evidence" value="ECO:0007669"/>
    <property type="project" value="UniProtKB-SubCell"/>
</dbReference>
<dbReference type="GO" id="GO:0000287">
    <property type="term" value="F:magnesium ion binding"/>
    <property type="evidence" value="ECO:0007669"/>
    <property type="project" value="UniProtKB-UniRule"/>
</dbReference>
<dbReference type="GO" id="GO:0006048">
    <property type="term" value="P:UDP-N-acetylglucosamine biosynthetic process"/>
    <property type="evidence" value="ECO:0007669"/>
    <property type="project" value="UniProtKB-UniPathway"/>
</dbReference>
<name>A0A1U9KU91_9PROT</name>
<dbReference type="InterPro" id="IPR025877">
    <property type="entry name" value="MobA-like_NTP_Trfase"/>
</dbReference>
<dbReference type="HAMAP" id="MF_01631">
    <property type="entry name" value="GlmU"/>
    <property type="match status" value="1"/>
</dbReference>
<proteinExistence type="inferred from homology"/>
<keyword evidence="6 18" id="KW-0548">Nucleotidyltransferase</keyword>
<keyword evidence="9 18" id="KW-0460">Magnesium</keyword>
<evidence type="ECO:0000259" key="19">
    <source>
        <dbReference type="Pfam" id="PF12804"/>
    </source>
</evidence>
<feature type="binding site" evidence="18">
    <location>
        <begin position="23"/>
        <end position="26"/>
    </location>
    <ligand>
        <name>UDP-N-acetyl-alpha-D-glucosamine</name>
        <dbReference type="ChEBI" id="CHEBI:57705"/>
    </ligand>
</feature>
<dbReference type="GO" id="GO:0009252">
    <property type="term" value="P:peptidoglycan biosynthetic process"/>
    <property type="evidence" value="ECO:0007669"/>
    <property type="project" value="UniProtKB-UniRule"/>
</dbReference>
<evidence type="ECO:0000256" key="10">
    <source>
        <dbReference type="ARBA" id="ARBA00022960"/>
    </source>
</evidence>
<dbReference type="InterPro" id="IPR018357">
    <property type="entry name" value="Hexapep_transf_CS"/>
</dbReference>
<dbReference type="Proteomes" id="UP000188604">
    <property type="component" value="Chromosome"/>
</dbReference>
<feature type="binding site" evidence="18">
    <location>
        <position position="357"/>
    </location>
    <ligand>
        <name>UDP-N-acetyl-alpha-D-glucosamine</name>
        <dbReference type="ChEBI" id="CHEBI:57705"/>
    </ligand>
</feature>
<feature type="binding site" evidence="18">
    <location>
        <position position="113"/>
    </location>
    <ligand>
        <name>Mg(2+)</name>
        <dbReference type="ChEBI" id="CHEBI:18420"/>
    </ligand>
</feature>
<feature type="binding site" evidence="18">
    <location>
        <position position="414"/>
    </location>
    <ligand>
        <name>acetyl-CoA</name>
        <dbReference type="ChEBI" id="CHEBI:57288"/>
    </ligand>
</feature>
<evidence type="ECO:0000256" key="14">
    <source>
        <dbReference type="ARBA" id="ARBA00023316"/>
    </source>
</evidence>
<comment type="pathway">
    <text evidence="18">Bacterial outer membrane biogenesis; LPS lipid A biosynthesis.</text>
</comment>
<feature type="binding site" evidence="18">
    <location>
        <position position="235"/>
    </location>
    <ligand>
        <name>UDP-N-acetyl-alpha-D-glucosamine</name>
        <dbReference type="ChEBI" id="CHEBI:57705"/>
    </ligand>
</feature>
<evidence type="ECO:0000256" key="3">
    <source>
        <dbReference type="ARBA" id="ARBA00007947"/>
    </source>
</evidence>
<dbReference type="GO" id="GO:0016020">
    <property type="term" value="C:membrane"/>
    <property type="evidence" value="ECO:0007669"/>
    <property type="project" value="GOC"/>
</dbReference>
<protein>
    <recommendedName>
        <fullName evidence="18">Bifunctional protein GlmU</fullName>
    </recommendedName>
    <domain>
        <recommendedName>
            <fullName evidence="18">UDP-N-acetylglucosamine pyrophosphorylase</fullName>
            <ecNumber evidence="18">2.7.7.23</ecNumber>
        </recommendedName>
        <alternativeName>
            <fullName evidence="18">N-acetylglucosamine-1-phosphate uridyltransferase</fullName>
        </alternativeName>
    </domain>
    <domain>
        <recommendedName>
            <fullName evidence="18">Glucosamine-1-phosphate N-acetyltransferase</fullName>
            <ecNumber evidence="18">2.3.1.157</ecNumber>
        </recommendedName>
    </domain>
</protein>
<evidence type="ECO:0000256" key="6">
    <source>
        <dbReference type="ARBA" id="ARBA00022695"/>
    </source>
</evidence>
<dbReference type="AlphaFoldDB" id="A0A1U9KU91"/>
<evidence type="ECO:0000313" key="21">
    <source>
        <dbReference type="Proteomes" id="UP000188604"/>
    </source>
</evidence>
<evidence type="ECO:0000256" key="1">
    <source>
        <dbReference type="ARBA" id="ARBA00004496"/>
    </source>
</evidence>
<feature type="binding site" evidence="18">
    <location>
        <position position="235"/>
    </location>
    <ligand>
        <name>Mg(2+)</name>
        <dbReference type="ChEBI" id="CHEBI:18420"/>
    </ligand>
</feature>